<gene>
    <name evidence="1" type="ORF">GCM10009754_38610</name>
</gene>
<protein>
    <submittedName>
        <fullName evidence="1">Uncharacterized protein</fullName>
    </submittedName>
</protein>
<comment type="caution">
    <text evidence="1">The sequence shown here is derived from an EMBL/GenBank/DDBJ whole genome shotgun (WGS) entry which is preliminary data.</text>
</comment>
<reference evidence="1 2" key="1">
    <citation type="journal article" date="2019" name="Int. J. Syst. Evol. Microbiol.">
        <title>The Global Catalogue of Microorganisms (GCM) 10K type strain sequencing project: providing services to taxonomists for standard genome sequencing and annotation.</title>
        <authorList>
            <consortium name="The Broad Institute Genomics Platform"/>
            <consortium name="The Broad Institute Genome Sequencing Center for Infectious Disease"/>
            <person name="Wu L."/>
            <person name="Ma J."/>
        </authorList>
    </citation>
    <scope>NUCLEOTIDE SEQUENCE [LARGE SCALE GENOMIC DNA]</scope>
    <source>
        <strain evidence="1 2">JCM 14545</strain>
    </source>
</reference>
<evidence type="ECO:0000313" key="2">
    <source>
        <dbReference type="Proteomes" id="UP001501116"/>
    </source>
</evidence>
<dbReference type="Proteomes" id="UP001501116">
    <property type="component" value="Unassembled WGS sequence"/>
</dbReference>
<name>A0ABN2R4D6_9PSEU</name>
<evidence type="ECO:0000313" key="1">
    <source>
        <dbReference type="EMBL" id="GAA1963442.1"/>
    </source>
</evidence>
<dbReference type="RefSeq" id="WP_344420207.1">
    <property type="nucleotide sequence ID" value="NZ_BAAANN010000014.1"/>
</dbReference>
<accession>A0ABN2R4D6</accession>
<proteinExistence type="predicted"/>
<sequence>MAFEGTWIPGPGAVAGVRNLGRHVNQAALVMTLGSESLVIVAPRGSAEWPEFVRFLRQLRDGAEEMIDFFDTKAMFAERDD</sequence>
<keyword evidence="2" id="KW-1185">Reference proteome</keyword>
<organism evidence="1 2">
    <name type="scientific">Amycolatopsis minnesotensis</name>
    <dbReference type="NCBI Taxonomy" id="337894"/>
    <lineage>
        <taxon>Bacteria</taxon>
        <taxon>Bacillati</taxon>
        <taxon>Actinomycetota</taxon>
        <taxon>Actinomycetes</taxon>
        <taxon>Pseudonocardiales</taxon>
        <taxon>Pseudonocardiaceae</taxon>
        <taxon>Amycolatopsis</taxon>
    </lineage>
</organism>
<dbReference type="EMBL" id="BAAANN010000014">
    <property type="protein sequence ID" value="GAA1963442.1"/>
    <property type="molecule type" value="Genomic_DNA"/>
</dbReference>